<sequence>MNNSHLASIAHSEKICFDYMDFLSASCKKHWRFVDAIYGVMPIFGMVLKSRVTTSQTRNEQLKELALQVVSTQVRDETNIVRLIELAAQQGLVVFDIQLPYTLKAEQLAVIQKECAQDTVITLKGERMSITIPCKN</sequence>
<dbReference type="RefSeq" id="WP_040266001.1">
    <property type="nucleotide sequence ID" value="NZ_CAXKXZ010000010.1"/>
</dbReference>
<evidence type="ECO:0000313" key="1">
    <source>
        <dbReference type="EMBL" id="QLH62569.1"/>
    </source>
</evidence>
<dbReference type="Proteomes" id="UP000042738">
    <property type="component" value="Chromosome"/>
</dbReference>
<protein>
    <submittedName>
        <fullName evidence="1">Uncharacterized protein</fullName>
    </submittedName>
</protein>
<gene>
    <name evidence="1" type="ORF">SYMBAF_05960</name>
</gene>
<dbReference type="STRING" id="138074.SYMBAF_50408"/>
<organism evidence="1 2">
    <name type="scientific">Serratia symbiotica</name>
    <dbReference type="NCBI Taxonomy" id="138074"/>
    <lineage>
        <taxon>Bacteria</taxon>
        <taxon>Pseudomonadati</taxon>
        <taxon>Pseudomonadota</taxon>
        <taxon>Gammaproteobacteria</taxon>
        <taxon>Enterobacterales</taxon>
        <taxon>Yersiniaceae</taxon>
        <taxon>Serratia</taxon>
    </lineage>
</organism>
<accession>A0A068ZBJ9</accession>
<reference evidence="1 2" key="1">
    <citation type="journal article" date="2014" name="Genome Announc.">
        <title>Whole-Genome Sequence of Serratia symbiotica Strain CWBI-2.3T, a Free-Living Symbiont of the Black Bean Aphid Aphis fabae.</title>
        <authorList>
            <person name="Foray V."/>
            <person name="Grigorescu A.S."/>
            <person name="Sabri A."/>
            <person name="Haubruge E."/>
            <person name="Lognay G."/>
            <person name="Francis F."/>
            <person name="Fauconnier M.L."/>
            <person name="Hance T."/>
            <person name="Thonart P."/>
        </authorList>
    </citation>
    <scope>NUCLEOTIDE SEQUENCE [LARGE SCALE GENOMIC DNA]</scope>
    <source>
        <strain evidence="1">CWBI-2.3</strain>
    </source>
</reference>
<dbReference type="AlphaFoldDB" id="A0A068ZBJ9"/>
<name>A0A068ZBJ9_9GAMM</name>
<evidence type="ECO:0000313" key="2">
    <source>
        <dbReference type="Proteomes" id="UP000042738"/>
    </source>
</evidence>
<dbReference type="GeneID" id="93736059"/>
<dbReference type="EMBL" id="CP050855">
    <property type="protein sequence ID" value="QLH62569.1"/>
    <property type="molecule type" value="Genomic_DNA"/>
</dbReference>
<proteinExistence type="predicted"/>